<sequence length="783" mass="91171">MKAGMLHIDDVVIEQNNTIKTVVSFTKYIRFLQERIASEKGIKGTLYRFILRRFERHPELMQEEIDLSVLSQYSTLLELIQDTVSPLVKDDNKSLFGLSVPIAPQLFYCSDALYNIAFDEDCHFKQSIDRISHEARAARRVEYIYRFILERLYNYQMATENEMLYSMCDKDSGLMRYFKLDLDTQFVDVQCDTALPEIDFELFTNYSDNGYNLSLLQEIIPLSMFSLSGFSIVHITDVTASHAVELLRNSLLSVAHISHEEHVRTVSLTIKTLLQNNAVETGILPLLKVNDNFVLDSKRNNTSLLVKTVTPCRAVESSYSMLLKKYVDHPKPLLVPSINTEALARYPFLQPLKDAGYNSYLIIPIHYNDILVGLLELATEQKRFLHDRLLPRLENVIPLIAQILKHRIDEFNYGIENIIKEKFTSLQPAVEWRFNEVAWEYMVRSEQGQVKKDIANIFFKDVYPLYGAVDIRNSSVERNLSLQQDLFTHFSILAETLQQLRKLVPLALIDEMLYKCNKWKNRISDYLTTDEEIRLTSFFDNEVKPFLEYFKANYASAEPVINAYDEAINPATGKAFTQRRKLEDAIQLINVTVSDYLEKQKDTLQQAYPNYFEKFRTDGIEYDIYIGQSISPGKQFDQLYLHNLRLWQITSMAEIARLSHQLLPRMEKQLFTTQLILAHTTPIDISFRNDERRFDVEGAYNIRYEVVKKRIDKVHIKKTGERLTQPGTIALVYYNNNDTTEYIKYIQYLQEQNILDKTIEYHDLEDLQGVSGLKAIRVTVLLD</sequence>
<accession>A0A3E1NM08</accession>
<dbReference type="SUPFAM" id="SSF55781">
    <property type="entry name" value="GAF domain-like"/>
    <property type="match status" value="1"/>
</dbReference>
<dbReference type="InterPro" id="IPR029016">
    <property type="entry name" value="GAF-like_dom_sf"/>
</dbReference>
<gene>
    <name evidence="1" type="ORF">DXN05_09200</name>
</gene>
<protein>
    <submittedName>
        <fullName evidence="1">GAF domain-containing protein</fullName>
    </submittedName>
</protein>
<dbReference type="Gene3D" id="3.30.450.40">
    <property type="match status" value="1"/>
</dbReference>
<evidence type="ECO:0000313" key="2">
    <source>
        <dbReference type="Proteomes" id="UP000261284"/>
    </source>
</evidence>
<dbReference type="Proteomes" id="UP000261284">
    <property type="component" value="Unassembled WGS sequence"/>
</dbReference>
<proteinExistence type="predicted"/>
<organism evidence="1 2">
    <name type="scientific">Deminuibacter soli</name>
    <dbReference type="NCBI Taxonomy" id="2291815"/>
    <lineage>
        <taxon>Bacteria</taxon>
        <taxon>Pseudomonadati</taxon>
        <taxon>Bacteroidota</taxon>
        <taxon>Chitinophagia</taxon>
        <taxon>Chitinophagales</taxon>
        <taxon>Chitinophagaceae</taxon>
        <taxon>Deminuibacter</taxon>
    </lineage>
</organism>
<dbReference type="RefSeq" id="WP_116846917.1">
    <property type="nucleotide sequence ID" value="NZ_QTJU01000002.1"/>
</dbReference>
<dbReference type="OrthoDB" id="627374at2"/>
<reference evidence="1 2" key="1">
    <citation type="submission" date="2018-08" db="EMBL/GenBank/DDBJ databases">
        <title>Chitinophagaceae sp. K23C18032701, a novel bacterium isolated from forest soil.</title>
        <authorList>
            <person name="Wang C."/>
        </authorList>
    </citation>
    <scope>NUCLEOTIDE SEQUENCE [LARGE SCALE GENOMIC DNA]</scope>
    <source>
        <strain evidence="1 2">K23C18032701</strain>
    </source>
</reference>
<name>A0A3E1NM08_9BACT</name>
<evidence type="ECO:0000313" key="1">
    <source>
        <dbReference type="EMBL" id="RFM28931.1"/>
    </source>
</evidence>
<dbReference type="EMBL" id="QTJU01000002">
    <property type="protein sequence ID" value="RFM28931.1"/>
    <property type="molecule type" value="Genomic_DNA"/>
</dbReference>
<keyword evidence="2" id="KW-1185">Reference proteome</keyword>
<dbReference type="AlphaFoldDB" id="A0A3E1NM08"/>
<comment type="caution">
    <text evidence="1">The sequence shown here is derived from an EMBL/GenBank/DDBJ whole genome shotgun (WGS) entry which is preliminary data.</text>
</comment>